<comment type="caution">
    <text evidence="1">The sequence shown here is derived from an EMBL/GenBank/DDBJ whole genome shotgun (WGS) entry which is preliminary data.</text>
</comment>
<gene>
    <name evidence="1" type="ORF">RHMOL_Rhmol07G0087300</name>
</gene>
<proteinExistence type="predicted"/>
<reference evidence="1" key="1">
    <citation type="submission" date="2022-02" db="EMBL/GenBank/DDBJ databases">
        <title>Plant Genome Project.</title>
        <authorList>
            <person name="Zhang R.-G."/>
        </authorList>
    </citation>
    <scope>NUCLEOTIDE SEQUENCE</scope>
    <source>
        <strain evidence="1">AT1</strain>
    </source>
</reference>
<keyword evidence="2" id="KW-1185">Reference proteome</keyword>
<organism evidence="1 2">
    <name type="scientific">Rhododendron molle</name>
    <name type="common">Chinese azalea</name>
    <name type="synonym">Azalea mollis</name>
    <dbReference type="NCBI Taxonomy" id="49168"/>
    <lineage>
        <taxon>Eukaryota</taxon>
        <taxon>Viridiplantae</taxon>
        <taxon>Streptophyta</taxon>
        <taxon>Embryophyta</taxon>
        <taxon>Tracheophyta</taxon>
        <taxon>Spermatophyta</taxon>
        <taxon>Magnoliopsida</taxon>
        <taxon>eudicotyledons</taxon>
        <taxon>Gunneridae</taxon>
        <taxon>Pentapetalae</taxon>
        <taxon>asterids</taxon>
        <taxon>Ericales</taxon>
        <taxon>Ericaceae</taxon>
        <taxon>Ericoideae</taxon>
        <taxon>Rhodoreae</taxon>
        <taxon>Rhododendron</taxon>
    </lineage>
</organism>
<dbReference type="Proteomes" id="UP001062846">
    <property type="component" value="Chromosome 7"/>
</dbReference>
<accession>A0ACC0MYJ6</accession>
<name>A0ACC0MYJ6_RHOML</name>
<protein>
    <submittedName>
        <fullName evidence="1">Uncharacterized protein</fullName>
    </submittedName>
</protein>
<evidence type="ECO:0000313" key="1">
    <source>
        <dbReference type="EMBL" id="KAI8546065.1"/>
    </source>
</evidence>
<dbReference type="EMBL" id="CM046394">
    <property type="protein sequence ID" value="KAI8546065.1"/>
    <property type="molecule type" value="Genomic_DNA"/>
</dbReference>
<sequence>MDINDMASGESLVTSPQLFEVATLQEIHIFGAQALRKKRPNSQQVVTFSAGRSKRIQASRVWHVDGDVSNPSPTYRGYARSKRKREHVIEDSYTDPYLFRASQRRSLCH</sequence>
<evidence type="ECO:0000313" key="2">
    <source>
        <dbReference type="Proteomes" id="UP001062846"/>
    </source>
</evidence>